<name>A0A941BJW3_9BURK</name>
<accession>A0A941BJW3</accession>
<dbReference type="SMART" id="SM00347">
    <property type="entry name" value="HTH_MARR"/>
    <property type="match status" value="1"/>
</dbReference>
<dbReference type="Pfam" id="PF12802">
    <property type="entry name" value="MarR_2"/>
    <property type="match status" value="1"/>
</dbReference>
<sequence length="190" mass="19600">MARAGAAAAARGHPQVSTEAQAAARVLRRFRAVFNAVKRHFQQVEREAGIGGAQLWALSVVQAQPGLGVGELARAMDIHQTTASNLVKSLSALSLLEARRAASDKRALQLHLLPAGQAVLARAPGPFSGVLPDALAGLDADTLARLDHDLGLLLTRLAPARNAGAIPLADLVSAAGASAAPRPDRRTKAG</sequence>
<dbReference type="InterPro" id="IPR039422">
    <property type="entry name" value="MarR/SlyA-like"/>
</dbReference>
<evidence type="ECO:0000259" key="1">
    <source>
        <dbReference type="PROSITE" id="PS50995"/>
    </source>
</evidence>
<evidence type="ECO:0000313" key="2">
    <source>
        <dbReference type="EMBL" id="MBQ0957929.1"/>
    </source>
</evidence>
<dbReference type="SUPFAM" id="SSF46785">
    <property type="entry name" value="Winged helix' DNA-binding domain"/>
    <property type="match status" value="1"/>
</dbReference>
<dbReference type="InterPro" id="IPR000835">
    <property type="entry name" value="HTH_MarR-typ"/>
</dbReference>
<dbReference type="GO" id="GO:0003700">
    <property type="term" value="F:DNA-binding transcription factor activity"/>
    <property type="evidence" value="ECO:0007669"/>
    <property type="project" value="InterPro"/>
</dbReference>
<comment type="caution">
    <text evidence="2">The sequence shown here is derived from an EMBL/GenBank/DDBJ whole genome shotgun (WGS) entry which is preliminary data.</text>
</comment>
<dbReference type="PANTHER" id="PTHR33164">
    <property type="entry name" value="TRANSCRIPTIONAL REGULATOR, MARR FAMILY"/>
    <property type="match status" value="1"/>
</dbReference>
<dbReference type="PANTHER" id="PTHR33164:SF43">
    <property type="entry name" value="HTH-TYPE TRANSCRIPTIONAL REPRESSOR YETL"/>
    <property type="match status" value="1"/>
</dbReference>
<dbReference type="AlphaFoldDB" id="A0A941BJW3"/>
<protein>
    <submittedName>
        <fullName evidence="2">Winged helix-turn-helix transcriptional regulator</fullName>
    </submittedName>
</protein>
<proteinExistence type="predicted"/>
<dbReference type="GO" id="GO:0006950">
    <property type="term" value="P:response to stress"/>
    <property type="evidence" value="ECO:0007669"/>
    <property type="project" value="TreeGrafter"/>
</dbReference>
<dbReference type="EMBL" id="JAGQDE010000002">
    <property type="protein sequence ID" value="MBQ0957929.1"/>
    <property type="molecule type" value="Genomic_DNA"/>
</dbReference>
<reference evidence="2" key="1">
    <citation type="submission" date="2021-04" db="EMBL/GenBank/DDBJ databases">
        <title>The genome sequence of Ideonella sp. 4Y11.</title>
        <authorList>
            <person name="Liu Y."/>
        </authorList>
    </citation>
    <scope>NUCLEOTIDE SEQUENCE</scope>
    <source>
        <strain evidence="2">4Y11</strain>
    </source>
</reference>
<organism evidence="2 3">
    <name type="scientific">Ideonella aquatica</name>
    <dbReference type="NCBI Taxonomy" id="2824119"/>
    <lineage>
        <taxon>Bacteria</taxon>
        <taxon>Pseudomonadati</taxon>
        <taxon>Pseudomonadota</taxon>
        <taxon>Betaproteobacteria</taxon>
        <taxon>Burkholderiales</taxon>
        <taxon>Sphaerotilaceae</taxon>
        <taxon>Ideonella</taxon>
    </lineage>
</organism>
<dbReference type="InterPro" id="IPR036390">
    <property type="entry name" value="WH_DNA-bd_sf"/>
</dbReference>
<gene>
    <name evidence="2" type="ORF">KAK06_03060</name>
</gene>
<dbReference type="Gene3D" id="1.10.10.10">
    <property type="entry name" value="Winged helix-like DNA-binding domain superfamily/Winged helix DNA-binding domain"/>
    <property type="match status" value="1"/>
</dbReference>
<dbReference type="PROSITE" id="PS50995">
    <property type="entry name" value="HTH_MARR_2"/>
    <property type="match status" value="1"/>
</dbReference>
<keyword evidence="3" id="KW-1185">Reference proteome</keyword>
<dbReference type="InterPro" id="IPR036388">
    <property type="entry name" value="WH-like_DNA-bd_sf"/>
</dbReference>
<dbReference type="Proteomes" id="UP000678374">
    <property type="component" value="Unassembled WGS sequence"/>
</dbReference>
<evidence type="ECO:0000313" key="3">
    <source>
        <dbReference type="Proteomes" id="UP000678374"/>
    </source>
</evidence>
<feature type="domain" description="HTH marR-type" evidence="1">
    <location>
        <begin position="23"/>
        <end position="155"/>
    </location>
</feature>